<dbReference type="InterPro" id="IPR052395">
    <property type="entry name" value="ET_Ferredoxin"/>
</dbReference>
<keyword evidence="11" id="KW-1185">Reference proteome</keyword>
<dbReference type="OrthoDB" id="9801085at2"/>
<comment type="cofactor">
    <cofactor evidence="1">
        <name>[4Fe-4S] cluster</name>
        <dbReference type="ChEBI" id="CHEBI:49883"/>
    </cofactor>
</comment>
<dbReference type="RefSeq" id="WP_116555082.1">
    <property type="nucleotide sequence ID" value="NZ_QCZG01000024.1"/>
</dbReference>
<organism evidence="10 11">
    <name type="scientific">Pueribacillus theae</name>
    <dbReference type="NCBI Taxonomy" id="2171751"/>
    <lineage>
        <taxon>Bacteria</taxon>
        <taxon>Bacillati</taxon>
        <taxon>Bacillota</taxon>
        <taxon>Bacilli</taxon>
        <taxon>Bacillales</taxon>
        <taxon>Bacillaceae</taxon>
        <taxon>Pueribacillus</taxon>
    </lineage>
</organism>
<dbReference type="AlphaFoldDB" id="A0A2U1JZ26"/>
<dbReference type="EMBL" id="QCZG01000024">
    <property type="protein sequence ID" value="PWA10048.1"/>
    <property type="molecule type" value="Genomic_DNA"/>
</dbReference>
<sequence>MPKFTKVDQSTCIACGACGLTAPEIYNYNDEGIAYVILDDNQGSVEVPELLRPDMLLAYEGCPTGSIKVSKETFVEEGHRVK</sequence>
<dbReference type="PROSITE" id="PS51379">
    <property type="entry name" value="4FE4S_FER_2"/>
    <property type="match status" value="1"/>
</dbReference>
<evidence type="ECO:0000256" key="7">
    <source>
        <dbReference type="ARBA" id="ARBA00023014"/>
    </source>
</evidence>
<evidence type="ECO:0000256" key="3">
    <source>
        <dbReference type="ARBA" id="ARBA00022485"/>
    </source>
</evidence>
<dbReference type="PANTHER" id="PTHR39163:SF1">
    <property type="entry name" value="FERREDOXIN"/>
    <property type="match status" value="1"/>
</dbReference>
<accession>A0A2U1JZ26</accession>
<name>A0A2U1JZ26_9BACI</name>
<reference evidence="10 11" key="1">
    <citation type="submission" date="2018-04" db="EMBL/GenBank/DDBJ databases">
        <title>Camelliibacillus theae gen. nov., sp. nov., isolated from Pu'er tea.</title>
        <authorList>
            <person name="Niu L."/>
        </authorList>
    </citation>
    <scope>NUCLEOTIDE SEQUENCE [LARGE SCALE GENOMIC DNA]</scope>
    <source>
        <strain evidence="10 11">T8</strain>
    </source>
</reference>
<evidence type="ECO:0000256" key="5">
    <source>
        <dbReference type="ARBA" id="ARBA00022982"/>
    </source>
</evidence>
<feature type="domain" description="4Fe-4S ferredoxin-type" evidence="9">
    <location>
        <begin position="3"/>
        <end position="31"/>
    </location>
</feature>
<keyword evidence="4 8" id="KW-0479">Metal-binding</keyword>
<evidence type="ECO:0000313" key="11">
    <source>
        <dbReference type="Proteomes" id="UP000245998"/>
    </source>
</evidence>
<dbReference type="PRINTS" id="PR00352">
    <property type="entry name" value="3FE4SFRDOXIN"/>
</dbReference>
<keyword evidence="2 8" id="KW-0813">Transport</keyword>
<dbReference type="InterPro" id="IPR001080">
    <property type="entry name" value="3Fe4S_ferredoxin"/>
</dbReference>
<dbReference type="Gene3D" id="3.30.70.20">
    <property type="match status" value="1"/>
</dbReference>
<evidence type="ECO:0000256" key="4">
    <source>
        <dbReference type="ARBA" id="ARBA00022723"/>
    </source>
</evidence>
<keyword evidence="3" id="KW-0004">4Fe-4S</keyword>
<evidence type="ECO:0000256" key="6">
    <source>
        <dbReference type="ARBA" id="ARBA00023004"/>
    </source>
</evidence>
<evidence type="ECO:0000256" key="1">
    <source>
        <dbReference type="ARBA" id="ARBA00001966"/>
    </source>
</evidence>
<dbReference type="SUPFAM" id="SSF54862">
    <property type="entry name" value="4Fe-4S ferredoxins"/>
    <property type="match status" value="1"/>
</dbReference>
<dbReference type="InterPro" id="IPR017896">
    <property type="entry name" value="4Fe4S_Fe-S-bd"/>
</dbReference>
<dbReference type="PANTHER" id="PTHR39163">
    <property type="entry name" value="FERREDOXIN"/>
    <property type="match status" value="1"/>
</dbReference>
<gene>
    <name evidence="10" type="ORF">DCC39_11665</name>
</gene>
<protein>
    <recommendedName>
        <fullName evidence="8">Ferredoxin</fullName>
    </recommendedName>
</protein>
<dbReference type="GO" id="GO:0009055">
    <property type="term" value="F:electron transfer activity"/>
    <property type="evidence" value="ECO:0007669"/>
    <property type="project" value="UniProtKB-UniRule"/>
</dbReference>
<evidence type="ECO:0000256" key="8">
    <source>
        <dbReference type="RuleBase" id="RU368020"/>
    </source>
</evidence>
<dbReference type="GO" id="GO:0051539">
    <property type="term" value="F:4 iron, 4 sulfur cluster binding"/>
    <property type="evidence" value="ECO:0007669"/>
    <property type="project" value="UniProtKB-KW"/>
</dbReference>
<dbReference type="Proteomes" id="UP000245998">
    <property type="component" value="Unassembled WGS sequence"/>
</dbReference>
<comment type="caution">
    <text evidence="10">The sequence shown here is derived from an EMBL/GenBank/DDBJ whole genome shotgun (WGS) entry which is preliminary data.</text>
</comment>
<keyword evidence="6 8" id="KW-0408">Iron</keyword>
<comment type="function">
    <text evidence="8">Ferredoxins are iron-sulfur proteins that transfer electrons in a wide variety of metabolic reactions.</text>
</comment>
<evidence type="ECO:0000256" key="2">
    <source>
        <dbReference type="ARBA" id="ARBA00022448"/>
    </source>
</evidence>
<proteinExistence type="predicted"/>
<evidence type="ECO:0000259" key="9">
    <source>
        <dbReference type="PROSITE" id="PS51379"/>
    </source>
</evidence>
<dbReference type="GO" id="GO:0005506">
    <property type="term" value="F:iron ion binding"/>
    <property type="evidence" value="ECO:0007669"/>
    <property type="project" value="UniProtKB-UniRule"/>
</dbReference>
<keyword evidence="7 8" id="KW-0411">Iron-sulfur</keyword>
<evidence type="ECO:0000313" key="10">
    <source>
        <dbReference type="EMBL" id="PWA10048.1"/>
    </source>
</evidence>
<keyword evidence="5 8" id="KW-0249">Electron transport</keyword>
<dbReference type="Pfam" id="PF13370">
    <property type="entry name" value="Fer4_13"/>
    <property type="match status" value="1"/>
</dbReference>